<dbReference type="PANTHER" id="PTHR47572">
    <property type="entry name" value="LIPOPROTEIN-RELATED"/>
    <property type="match status" value="1"/>
</dbReference>
<name>A0A1A0DB65_ACEPA</name>
<dbReference type="Gene3D" id="2.120.10.30">
    <property type="entry name" value="TolB, C-terminal domain"/>
    <property type="match status" value="1"/>
</dbReference>
<dbReference type="RefSeq" id="WP_035365712.1">
    <property type="nucleotide sequence ID" value="NZ_LYUD01000099.1"/>
</dbReference>
<gene>
    <name evidence="1" type="ORF">SRCM100623_01068</name>
</gene>
<evidence type="ECO:0000313" key="2">
    <source>
        <dbReference type="Proteomes" id="UP000093796"/>
    </source>
</evidence>
<evidence type="ECO:0000313" key="1">
    <source>
        <dbReference type="EMBL" id="OAZ72528.1"/>
    </source>
</evidence>
<dbReference type="InterPro" id="IPR013658">
    <property type="entry name" value="SGL"/>
</dbReference>
<accession>A0A1A0DB65</accession>
<proteinExistence type="predicted"/>
<dbReference type="EMBL" id="LYUD01000099">
    <property type="protein sequence ID" value="OAZ72528.1"/>
    <property type="molecule type" value="Genomic_DNA"/>
</dbReference>
<dbReference type="GO" id="GO:0004341">
    <property type="term" value="F:gluconolactonase activity"/>
    <property type="evidence" value="ECO:0007669"/>
    <property type="project" value="UniProtKB-EC"/>
</dbReference>
<dbReference type="Proteomes" id="UP000093796">
    <property type="component" value="Unassembled WGS sequence"/>
</dbReference>
<dbReference type="eggNOG" id="COG3386">
    <property type="taxonomic scope" value="Bacteria"/>
</dbReference>
<dbReference type="EC" id="3.1.1.17" evidence="1"/>
<protein>
    <submittedName>
        <fullName evidence="1">Gluconolactonase</fullName>
        <ecNumber evidence="1">3.1.1.17</ecNumber>
    </submittedName>
</protein>
<keyword evidence="1" id="KW-0378">Hydrolase</keyword>
<dbReference type="AlphaFoldDB" id="A0A1A0DB65"/>
<dbReference type="InterPro" id="IPR051262">
    <property type="entry name" value="SMP-30/CGR1_Lactonase"/>
</dbReference>
<comment type="caution">
    <text evidence="1">The sequence shown here is derived from an EMBL/GenBank/DDBJ whole genome shotgun (WGS) entry which is preliminary data.</text>
</comment>
<sequence>MAPPRSRLARRAMLKGITALSATVAAPVLARGADEVLPDTVRPPDVTTNPPRQWGVNAPPVYTPDPDVLVIDRSFRDLLYGNAALHRVWDKGTWLEGPAWSSQGRYLLFSDVVASRQYRYLWETGEVTVFRPESYHANGNTFDYQGRQITCEHFLRRVIRWEHDGSAHVVADKFEGHSLNSPNDVIAHPDGSIWFTDPGYGDNVAEGHADMPGGEANPDGHIRWKIGEELIGTLGGSRRQADHTFRVDAAGHLDVVLTQAQLPNPNGLCFSPDFSRLYVISSGKQPGGHGHDGDQAVHVFDLHKEELPLSNPRLFTNMRFEGVQMGPDGMKADVHGNIWCGVSGPVGLCGVFVFNPEGHLIGRIRLPQSVSNLTFGGPKRDWLFMCAGDSLYRLQVNTQGAAPA</sequence>
<dbReference type="PANTHER" id="PTHR47572:SF4">
    <property type="entry name" value="LACTONASE DRP35"/>
    <property type="match status" value="1"/>
</dbReference>
<dbReference type="InterPro" id="IPR011042">
    <property type="entry name" value="6-blade_b-propeller_TolB-like"/>
</dbReference>
<dbReference type="Pfam" id="PF08450">
    <property type="entry name" value="SGL"/>
    <property type="match status" value="1"/>
</dbReference>
<reference evidence="1 2" key="1">
    <citation type="submission" date="2016-05" db="EMBL/GenBank/DDBJ databases">
        <title>Genome sequencing of Acetobacter pasteurianus strain SRCM100623.</title>
        <authorList>
            <person name="Song Y.R."/>
        </authorList>
    </citation>
    <scope>NUCLEOTIDE SEQUENCE [LARGE SCALE GENOMIC DNA]</scope>
    <source>
        <strain evidence="1 2">SRCM100623</strain>
    </source>
</reference>
<dbReference type="PATRIC" id="fig|438.15.peg.1235"/>
<organism evidence="1 2">
    <name type="scientific">Acetobacter pasteurianus</name>
    <name type="common">Acetobacter turbidans</name>
    <dbReference type="NCBI Taxonomy" id="438"/>
    <lineage>
        <taxon>Bacteria</taxon>
        <taxon>Pseudomonadati</taxon>
        <taxon>Pseudomonadota</taxon>
        <taxon>Alphaproteobacteria</taxon>
        <taxon>Acetobacterales</taxon>
        <taxon>Acetobacteraceae</taxon>
        <taxon>Acetobacter</taxon>
    </lineage>
</organism>
<dbReference type="OrthoDB" id="241638at2"/>
<dbReference type="SUPFAM" id="SSF63829">
    <property type="entry name" value="Calcium-dependent phosphotriesterase"/>
    <property type="match status" value="1"/>
</dbReference>